<comment type="caution">
    <text evidence="1">The sequence shown here is derived from an EMBL/GenBank/DDBJ whole genome shotgun (WGS) entry which is preliminary data.</text>
</comment>
<dbReference type="EMBL" id="JACZKO010000025">
    <property type="protein sequence ID" value="MBE0560815.1"/>
    <property type="molecule type" value="Genomic_DNA"/>
</dbReference>
<dbReference type="GeneID" id="61317051"/>
<name>A0A7T4I6A6_BRUAN</name>
<reference evidence="1" key="2">
    <citation type="submission" date="2020-10" db="EMBL/GenBank/DDBJ databases">
        <title>Enrichment of novel Verrucomicrobia, Bacteroidetes and Krumholzibacteria in an oxygen-limited, methane- and iron-fed bioreactor inoculated with Bothnian Sea sediments.</title>
        <authorList>
            <person name="Martins P.D."/>
            <person name="de Jong A."/>
            <person name="Lenstra W.K."/>
            <person name="van Helmond N.A.G.M."/>
            <person name="Slomp C.P."/>
            <person name="Jetten M.S.M."/>
            <person name="Welte C.U."/>
            <person name="Rasigraf O."/>
        </authorList>
    </citation>
    <scope>NUCLEOTIDE SEQUENCE</scope>
    <source>
        <strain evidence="1">MAG47</strain>
    </source>
</reference>
<dbReference type="RefSeq" id="WP_155243290.1">
    <property type="nucleotide sequence ID" value="NZ_CP008820.1"/>
</dbReference>
<reference evidence="1" key="1">
    <citation type="submission" date="2020-09" db="EMBL/GenBank/DDBJ databases">
        <authorList>
            <person name="Dalcin Martins P."/>
        </authorList>
    </citation>
    <scope>NUCLEOTIDE SEQUENCE</scope>
    <source>
        <strain evidence="1">MAG47</strain>
    </source>
</reference>
<dbReference type="Proteomes" id="UP000642265">
    <property type="component" value="Unassembled WGS sequence"/>
</dbReference>
<proteinExistence type="predicted"/>
<evidence type="ECO:0000313" key="1">
    <source>
        <dbReference type="EMBL" id="MBE0560815.1"/>
    </source>
</evidence>
<accession>A0A7T4I6A6</accession>
<dbReference type="AlphaFoldDB" id="A0A7T4I6A6"/>
<gene>
    <name evidence="1" type="ORF">IH622_08340</name>
</gene>
<protein>
    <submittedName>
        <fullName evidence="1">Uncharacterized protein</fullName>
    </submittedName>
</protein>
<dbReference type="KEGG" id="oah:DR92_1962"/>
<evidence type="ECO:0000313" key="2">
    <source>
        <dbReference type="Proteomes" id="UP000642265"/>
    </source>
</evidence>
<organism evidence="1 2">
    <name type="scientific">Brucella anthropi</name>
    <name type="common">Ochrobactrum anthropi</name>
    <dbReference type="NCBI Taxonomy" id="529"/>
    <lineage>
        <taxon>Bacteria</taxon>
        <taxon>Pseudomonadati</taxon>
        <taxon>Pseudomonadota</taxon>
        <taxon>Alphaproteobacteria</taxon>
        <taxon>Hyphomicrobiales</taxon>
        <taxon>Brucellaceae</taxon>
        <taxon>Brucella/Ochrobactrum group</taxon>
        <taxon>Brucella</taxon>
    </lineage>
</organism>
<sequence>MKPLEDKAAGGILPSNCSAHVAANRPALFPLLIGTRSDDVMGLLRA</sequence>